<dbReference type="InterPro" id="IPR012131">
    <property type="entry name" value="Hstdl_DH"/>
</dbReference>
<dbReference type="HAMAP" id="MF_01024">
    <property type="entry name" value="HisD"/>
    <property type="match status" value="1"/>
</dbReference>
<dbReference type="Proteomes" id="UP001162891">
    <property type="component" value="Chromosome"/>
</dbReference>
<dbReference type="InterPro" id="IPR016161">
    <property type="entry name" value="Ald_DH/histidinol_DH"/>
</dbReference>
<evidence type="ECO:0000256" key="6">
    <source>
        <dbReference type="PIRNR" id="PIRNR000099"/>
    </source>
</evidence>
<name>A0ABN6MX47_9BACT</name>
<evidence type="ECO:0000256" key="1">
    <source>
        <dbReference type="ARBA" id="ARBA00010178"/>
    </source>
</evidence>
<feature type="binding site" evidence="5">
    <location>
        <position position="266"/>
    </location>
    <ligand>
        <name>Zn(2+)</name>
        <dbReference type="ChEBI" id="CHEBI:29105"/>
    </ligand>
</feature>
<evidence type="ECO:0000256" key="5">
    <source>
        <dbReference type="HAMAP-Rule" id="MF_01024"/>
    </source>
</evidence>
<proteinExistence type="inferred from homology"/>
<feature type="binding site" evidence="5">
    <location>
        <position position="241"/>
    </location>
    <ligand>
        <name>substrate</name>
    </ligand>
</feature>
<feature type="binding site" evidence="5">
    <location>
        <position position="365"/>
    </location>
    <ligand>
        <name>substrate</name>
    </ligand>
</feature>
<evidence type="ECO:0000256" key="3">
    <source>
        <dbReference type="ARBA" id="ARBA00022833"/>
    </source>
</evidence>
<feature type="binding site" evidence="5">
    <location>
        <position position="263"/>
    </location>
    <ligand>
        <name>Zn(2+)</name>
        <dbReference type="ChEBI" id="CHEBI:29105"/>
    </ligand>
</feature>
<evidence type="ECO:0000313" key="10">
    <source>
        <dbReference type="Proteomes" id="UP001162891"/>
    </source>
</evidence>
<keyword evidence="3 5" id="KW-0862">Zinc</keyword>
<dbReference type="PROSITE" id="PS00611">
    <property type="entry name" value="HISOL_DEHYDROGENASE"/>
    <property type="match status" value="1"/>
</dbReference>
<feature type="binding site" evidence="5">
    <location>
        <position position="424"/>
    </location>
    <ligand>
        <name>Zn(2+)</name>
        <dbReference type="ChEBI" id="CHEBI:29105"/>
    </ligand>
</feature>
<dbReference type="PANTHER" id="PTHR21256">
    <property type="entry name" value="HISTIDINOL DEHYDROGENASE HDH"/>
    <property type="match status" value="1"/>
</dbReference>
<gene>
    <name evidence="5 9" type="primary">hisD</name>
    <name evidence="9" type="ORF">AMOR_33680</name>
</gene>
<dbReference type="Pfam" id="PF00815">
    <property type="entry name" value="Histidinol_dh"/>
    <property type="match status" value="1"/>
</dbReference>
<feature type="active site" description="Proton acceptor" evidence="5">
    <location>
        <position position="332"/>
    </location>
</feature>
<dbReference type="RefSeq" id="WP_248352731.1">
    <property type="nucleotide sequence ID" value="NZ_AP025591.1"/>
</dbReference>
<feature type="binding site" evidence="5">
    <location>
        <position position="332"/>
    </location>
    <ligand>
        <name>substrate</name>
    </ligand>
</feature>
<dbReference type="PRINTS" id="PR00083">
    <property type="entry name" value="HOLDHDRGNASE"/>
</dbReference>
<feature type="compositionally biased region" description="Basic residues" evidence="8">
    <location>
        <begin position="437"/>
        <end position="469"/>
    </location>
</feature>
<evidence type="ECO:0000256" key="8">
    <source>
        <dbReference type="SAM" id="MobiDB-lite"/>
    </source>
</evidence>
<dbReference type="EMBL" id="AP025591">
    <property type="protein sequence ID" value="BDG04372.1"/>
    <property type="molecule type" value="Genomic_DNA"/>
</dbReference>
<keyword evidence="10" id="KW-1185">Reference proteome</keyword>
<feature type="binding site" evidence="5">
    <location>
        <position position="132"/>
    </location>
    <ligand>
        <name>NAD(+)</name>
        <dbReference type="ChEBI" id="CHEBI:57540"/>
    </ligand>
</feature>
<keyword evidence="5" id="KW-0028">Amino-acid biosynthesis</keyword>
<accession>A0ABN6MX47</accession>
<dbReference type="EC" id="1.1.1.23" evidence="5"/>
<dbReference type="CDD" id="cd06572">
    <property type="entry name" value="Histidinol_dh"/>
    <property type="match status" value="1"/>
</dbReference>
<evidence type="ECO:0000313" key="9">
    <source>
        <dbReference type="EMBL" id="BDG04372.1"/>
    </source>
</evidence>
<reference evidence="10" key="1">
    <citation type="journal article" date="2022" name="Int. J. Syst. Evol. Microbiol.">
        <title>Anaeromyxobacter oryzae sp. nov., Anaeromyxobacter diazotrophicus sp. nov. and Anaeromyxobacter paludicola sp. nov., isolated from paddy soils.</title>
        <authorList>
            <person name="Itoh H."/>
            <person name="Xu Z."/>
            <person name="Mise K."/>
            <person name="Masuda Y."/>
            <person name="Ushijima N."/>
            <person name="Hayakawa C."/>
            <person name="Shiratori Y."/>
            <person name="Senoo K."/>
        </authorList>
    </citation>
    <scope>NUCLEOTIDE SEQUENCE [LARGE SCALE GENOMIC DNA]</scope>
    <source>
        <strain evidence="10">Red232</strain>
    </source>
</reference>
<dbReference type="NCBIfam" id="TIGR00069">
    <property type="entry name" value="hisD"/>
    <property type="match status" value="1"/>
</dbReference>
<dbReference type="InterPro" id="IPR022695">
    <property type="entry name" value="Histidinol_DH_monofunct"/>
</dbReference>
<dbReference type="PIRSF" id="PIRSF000099">
    <property type="entry name" value="Histidinol_dh"/>
    <property type="match status" value="1"/>
</dbReference>
<feature type="binding site" evidence="5">
    <location>
        <position position="424"/>
    </location>
    <ligand>
        <name>substrate</name>
    </ligand>
</feature>
<comment type="function">
    <text evidence="5">Catalyzes the sequential NAD-dependent oxidations of L-histidinol to L-histidinaldehyde and then to L-histidine.</text>
</comment>
<feature type="binding site" evidence="5">
    <location>
        <position position="419"/>
    </location>
    <ligand>
        <name>substrate</name>
    </ligand>
</feature>
<dbReference type="Gene3D" id="3.40.50.1980">
    <property type="entry name" value="Nitrogenase molybdenum iron protein domain"/>
    <property type="match status" value="2"/>
</dbReference>
<comment type="cofactor">
    <cofactor evidence="5">
        <name>Zn(2+)</name>
        <dbReference type="ChEBI" id="CHEBI:29105"/>
    </cofactor>
    <text evidence="5">Binds 1 zinc ion per subunit.</text>
</comment>
<sequence>MQKLQTKDPSFRAAWERVCARGSDEDEAPVREAAQRIVEDVRARGDVALLEYTRRFDGWDPGTAAGVALGPDDFRAAFRGLPAEGRRALTLAAKRVTDFHARETDSEVKPRRDAAGATLAQVVRPLARVGLYVPGGTARYPSSVLMTAIPAKVAGVREIFVCSPGVKGTGEMDAWTLAACHVAGVGKLFRVGGAQAVAALAYGTGTIPAVDKICGPGNAYVAAAKRLVFGRVDIDMIAGPSEILVLADVAADAAEVASDLLAQAEHDVRAVSVLVTPSVRLADAALAEVERQLADLPRREIASRSIQERGAVVVAADLAEAVRLADEFAPEHLALHARNAARLVPKLSRAGAVFVGTSTPEAVGDYLAGPSHVLPTAGTARFASPLSVATFRRRMSVLEFTPAALAAVAPAVKALARAEGLEGHWRAVAVRVEKAAPVRRRKAARPARAARRPPPRRPLRGRPGRKGSR</sequence>
<feature type="binding site" evidence="5">
    <location>
        <position position="365"/>
    </location>
    <ligand>
        <name>Zn(2+)</name>
        <dbReference type="ChEBI" id="CHEBI:29105"/>
    </ligand>
</feature>
<feature type="binding site" evidence="5">
    <location>
        <position position="195"/>
    </location>
    <ligand>
        <name>NAD(+)</name>
        <dbReference type="ChEBI" id="CHEBI:57540"/>
    </ligand>
</feature>
<evidence type="ECO:0000256" key="4">
    <source>
        <dbReference type="ARBA" id="ARBA00023002"/>
    </source>
</evidence>
<dbReference type="Gene3D" id="1.20.5.1300">
    <property type="match status" value="1"/>
</dbReference>
<feature type="binding site" evidence="5">
    <location>
        <position position="263"/>
    </location>
    <ligand>
        <name>substrate</name>
    </ligand>
</feature>
<feature type="binding site" evidence="5">
    <location>
        <position position="218"/>
    </location>
    <ligand>
        <name>NAD(+)</name>
        <dbReference type="ChEBI" id="CHEBI:57540"/>
    </ligand>
</feature>
<comment type="catalytic activity">
    <reaction evidence="5">
        <text>L-histidinol + 2 NAD(+) + H2O = L-histidine + 2 NADH + 3 H(+)</text>
        <dbReference type="Rhea" id="RHEA:20641"/>
        <dbReference type="ChEBI" id="CHEBI:15377"/>
        <dbReference type="ChEBI" id="CHEBI:15378"/>
        <dbReference type="ChEBI" id="CHEBI:57540"/>
        <dbReference type="ChEBI" id="CHEBI:57595"/>
        <dbReference type="ChEBI" id="CHEBI:57699"/>
        <dbReference type="ChEBI" id="CHEBI:57945"/>
        <dbReference type="EC" id="1.1.1.23"/>
    </reaction>
</comment>
<feature type="active site" description="Proton acceptor" evidence="5">
    <location>
        <position position="331"/>
    </location>
</feature>
<comment type="similarity">
    <text evidence="1 5 6 7">Belongs to the histidinol dehydrogenase family.</text>
</comment>
<protein>
    <recommendedName>
        <fullName evidence="5">Histidinol dehydrogenase</fullName>
        <shortName evidence="5">HDH</shortName>
        <ecNumber evidence="5">1.1.1.23</ecNumber>
    </recommendedName>
</protein>
<feature type="binding site" evidence="5">
    <location>
        <position position="266"/>
    </location>
    <ligand>
        <name>substrate</name>
    </ligand>
</feature>
<organism evidence="9 10">
    <name type="scientific">Anaeromyxobacter oryzae</name>
    <dbReference type="NCBI Taxonomy" id="2918170"/>
    <lineage>
        <taxon>Bacteria</taxon>
        <taxon>Pseudomonadati</taxon>
        <taxon>Myxococcota</taxon>
        <taxon>Myxococcia</taxon>
        <taxon>Myxococcales</taxon>
        <taxon>Cystobacterineae</taxon>
        <taxon>Anaeromyxobacteraceae</taxon>
        <taxon>Anaeromyxobacter</taxon>
    </lineage>
</organism>
<keyword evidence="4 5" id="KW-0560">Oxidoreductase</keyword>
<keyword evidence="2 5" id="KW-0479">Metal-binding</keyword>
<dbReference type="SUPFAM" id="SSF53720">
    <property type="entry name" value="ALDH-like"/>
    <property type="match status" value="1"/>
</dbReference>
<dbReference type="PANTHER" id="PTHR21256:SF2">
    <property type="entry name" value="HISTIDINE BIOSYNTHESIS TRIFUNCTIONAL PROTEIN"/>
    <property type="match status" value="1"/>
</dbReference>
<keyword evidence="5" id="KW-0368">Histidine biosynthesis</keyword>
<evidence type="ECO:0000256" key="2">
    <source>
        <dbReference type="ARBA" id="ARBA00022723"/>
    </source>
</evidence>
<evidence type="ECO:0000256" key="7">
    <source>
        <dbReference type="RuleBase" id="RU004175"/>
    </source>
</evidence>
<comment type="pathway">
    <text evidence="5">Amino-acid biosynthesis; L-histidine biosynthesis; L-histidine from 5-phospho-alpha-D-ribose 1-diphosphate: step 9/9.</text>
</comment>
<keyword evidence="5" id="KW-0520">NAD</keyword>
<feature type="region of interest" description="Disordered" evidence="8">
    <location>
        <begin position="436"/>
        <end position="469"/>
    </location>
</feature>
<dbReference type="InterPro" id="IPR001692">
    <property type="entry name" value="Histidinol_DH_CS"/>
</dbReference>